<dbReference type="InterPro" id="IPR000160">
    <property type="entry name" value="GGDEF_dom"/>
</dbReference>
<feature type="transmembrane region" description="Helical" evidence="1">
    <location>
        <begin position="139"/>
        <end position="160"/>
    </location>
</feature>
<dbReference type="EC" id="2.7.7.65" evidence="3"/>
<gene>
    <name evidence="3" type="ORF">ACFO0D_17580</name>
</gene>
<dbReference type="GO" id="GO:0052621">
    <property type="term" value="F:diguanylate cyclase activity"/>
    <property type="evidence" value="ECO:0007669"/>
    <property type="project" value="UniProtKB-EC"/>
</dbReference>
<proteinExistence type="predicted"/>
<keyword evidence="4" id="KW-1185">Reference proteome</keyword>
<evidence type="ECO:0000313" key="3">
    <source>
        <dbReference type="EMBL" id="MFC4640142.1"/>
    </source>
</evidence>
<feature type="transmembrane region" description="Helical" evidence="1">
    <location>
        <begin position="54"/>
        <end position="74"/>
    </location>
</feature>
<dbReference type="NCBIfam" id="TIGR00254">
    <property type="entry name" value="GGDEF"/>
    <property type="match status" value="1"/>
</dbReference>
<dbReference type="Gene3D" id="3.30.70.270">
    <property type="match status" value="1"/>
</dbReference>
<evidence type="ECO:0000256" key="1">
    <source>
        <dbReference type="SAM" id="Phobius"/>
    </source>
</evidence>
<dbReference type="InterPro" id="IPR029787">
    <property type="entry name" value="Nucleotide_cyclase"/>
</dbReference>
<keyword evidence="1" id="KW-0472">Membrane</keyword>
<sequence length="335" mass="36775">MWVPFSSVLWGIPLYLVFFDPPAWQHLAVLVAVFVVFGLALFGPERVRAPLRTLAPHLYGAVLLSIWTLGFYVLPAHPASPTGLLCTTLLAPVVYVLLFVQRPPHRARWEGTVLLLTLVLISLPHAASTLGRPGPFDGLVLPLTLLGAHGALLSMLHYFAAAQLELTRQRVAAAHLHTLAHVDALTGLGNRRAFDQDLARLGAAVGSSRGRLQVVIMDLDGLKHINDTFGHAYGDALLVAFGEALRETFRHEAHLYRFGGDEFALLLPRTLEDEHQEVLEHVRQAVTLTVERGFPQANASAGVAEVPTDGDAETVLRMADERMYAQKLTRRRSPL</sequence>
<protein>
    <submittedName>
        <fullName evidence="3">GGDEF domain-containing protein</fullName>
        <ecNumber evidence="3">2.7.7.65</ecNumber>
    </submittedName>
</protein>
<dbReference type="PANTHER" id="PTHR45138:SF9">
    <property type="entry name" value="DIGUANYLATE CYCLASE DGCM-RELATED"/>
    <property type="match status" value="1"/>
</dbReference>
<dbReference type="RefSeq" id="WP_380063127.1">
    <property type="nucleotide sequence ID" value="NZ_JBHSEI010000015.1"/>
</dbReference>
<feature type="transmembrane region" description="Helical" evidence="1">
    <location>
        <begin position="107"/>
        <end position="127"/>
    </location>
</feature>
<evidence type="ECO:0000313" key="4">
    <source>
        <dbReference type="Proteomes" id="UP001595952"/>
    </source>
</evidence>
<dbReference type="Pfam" id="PF00990">
    <property type="entry name" value="GGDEF"/>
    <property type="match status" value="1"/>
</dbReference>
<dbReference type="PANTHER" id="PTHR45138">
    <property type="entry name" value="REGULATORY COMPONENTS OF SENSORY TRANSDUCTION SYSTEM"/>
    <property type="match status" value="1"/>
</dbReference>
<keyword evidence="1" id="KW-1133">Transmembrane helix</keyword>
<feature type="transmembrane region" description="Helical" evidence="1">
    <location>
        <begin position="23"/>
        <end position="42"/>
    </location>
</feature>
<accession>A0ABV9ICR9</accession>
<name>A0ABV9ICR9_9DEIO</name>
<dbReference type="SUPFAM" id="SSF55073">
    <property type="entry name" value="Nucleotide cyclase"/>
    <property type="match status" value="1"/>
</dbReference>
<feature type="domain" description="GGDEF" evidence="2">
    <location>
        <begin position="210"/>
        <end position="335"/>
    </location>
</feature>
<comment type="caution">
    <text evidence="3">The sequence shown here is derived from an EMBL/GenBank/DDBJ whole genome shotgun (WGS) entry which is preliminary data.</text>
</comment>
<dbReference type="InterPro" id="IPR043128">
    <property type="entry name" value="Rev_trsase/Diguanyl_cyclase"/>
</dbReference>
<dbReference type="EMBL" id="JBHSEI010000015">
    <property type="protein sequence ID" value="MFC4640142.1"/>
    <property type="molecule type" value="Genomic_DNA"/>
</dbReference>
<dbReference type="Proteomes" id="UP001595952">
    <property type="component" value="Unassembled WGS sequence"/>
</dbReference>
<dbReference type="CDD" id="cd01949">
    <property type="entry name" value="GGDEF"/>
    <property type="match status" value="1"/>
</dbReference>
<feature type="transmembrane region" description="Helical" evidence="1">
    <location>
        <begin position="80"/>
        <end position="100"/>
    </location>
</feature>
<dbReference type="PROSITE" id="PS50887">
    <property type="entry name" value="GGDEF"/>
    <property type="match status" value="1"/>
</dbReference>
<reference evidence="4" key="1">
    <citation type="journal article" date="2019" name="Int. J. Syst. Evol. Microbiol.">
        <title>The Global Catalogue of Microorganisms (GCM) 10K type strain sequencing project: providing services to taxonomists for standard genome sequencing and annotation.</title>
        <authorList>
            <consortium name="The Broad Institute Genomics Platform"/>
            <consortium name="The Broad Institute Genome Sequencing Center for Infectious Disease"/>
            <person name="Wu L."/>
            <person name="Ma J."/>
        </authorList>
    </citation>
    <scope>NUCLEOTIDE SEQUENCE [LARGE SCALE GENOMIC DNA]</scope>
    <source>
        <strain evidence="4">CCUG 55995</strain>
    </source>
</reference>
<organism evidence="3 4">
    <name type="scientific">Deinococcus hohokamensis</name>
    <dbReference type="NCBI Taxonomy" id="309883"/>
    <lineage>
        <taxon>Bacteria</taxon>
        <taxon>Thermotogati</taxon>
        <taxon>Deinococcota</taxon>
        <taxon>Deinococci</taxon>
        <taxon>Deinococcales</taxon>
        <taxon>Deinococcaceae</taxon>
        <taxon>Deinococcus</taxon>
    </lineage>
</organism>
<keyword evidence="1" id="KW-0812">Transmembrane</keyword>
<dbReference type="SMART" id="SM00267">
    <property type="entry name" value="GGDEF"/>
    <property type="match status" value="1"/>
</dbReference>
<keyword evidence="3" id="KW-0808">Transferase</keyword>
<evidence type="ECO:0000259" key="2">
    <source>
        <dbReference type="PROSITE" id="PS50887"/>
    </source>
</evidence>
<keyword evidence="3" id="KW-0548">Nucleotidyltransferase</keyword>
<dbReference type="InterPro" id="IPR050469">
    <property type="entry name" value="Diguanylate_Cyclase"/>
</dbReference>